<dbReference type="GeneID" id="25307797"/>
<keyword evidence="4" id="KW-1185">Reference proteome</keyword>
<evidence type="ECO:0000313" key="3">
    <source>
        <dbReference type="EMBL" id="KIW78471.1"/>
    </source>
</evidence>
<dbReference type="HOGENOM" id="CLU_794549_0_0_1"/>
<organism evidence="3 4">
    <name type="scientific">Fonsecaea pedrosoi CBS 271.37</name>
    <dbReference type="NCBI Taxonomy" id="1442368"/>
    <lineage>
        <taxon>Eukaryota</taxon>
        <taxon>Fungi</taxon>
        <taxon>Dikarya</taxon>
        <taxon>Ascomycota</taxon>
        <taxon>Pezizomycotina</taxon>
        <taxon>Eurotiomycetes</taxon>
        <taxon>Chaetothyriomycetidae</taxon>
        <taxon>Chaetothyriales</taxon>
        <taxon>Herpotrichiellaceae</taxon>
        <taxon>Fonsecaea</taxon>
    </lineage>
</organism>
<accession>A0A0D2DLE3</accession>
<proteinExistence type="predicted"/>
<dbReference type="AlphaFoldDB" id="A0A0D2DLE3"/>
<keyword evidence="2" id="KW-0472">Membrane</keyword>
<feature type="region of interest" description="Disordered" evidence="1">
    <location>
        <begin position="132"/>
        <end position="192"/>
    </location>
</feature>
<dbReference type="EMBL" id="KN846973">
    <property type="protein sequence ID" value="KIW78471.1"/>
    <property type="molecule type" value="Genomic_DNA"/>
</dbReference>
<protein>
    <submittedName>
        <fullName evidence="3">Uncharacterized protein</fullName>
    </submittedName>
</protein>
<dbReference type="OrthoDB" id="10377753at2759"/>
<sequence length="316" mass="35314">MAQPGRMQSRPMSVRENRARFQLLLPDNTWSGHGRLEDHRIPYTWIRWSFVRSIMTTAPLLPLLEKVTETVTLYAGNVKLKAIGEMLVQIKLERTRQKINQRVYVTDNTRCPDMIAGEDLMSVMNGIEPQANGRAIAKPPDVHSSLPPRPAATVDLSGEDEDSNNDAVSQTQISEDRGTTSDQGKIPLSNFFDASGVQTKPTDATFPDQFGHLTAKAAEEGRSSEQPATNRMLLVWKDIQRFPCSFIICAVIVAAVFFMWRQEGEGAPRPMILFSWLLSQLLQSPNDTVRSLISALKIVGILVLLVGVWARFENPL</sequence>
<dbReference type="Proteomes" id="UP000053029">
    <property type="component" value="Unassembled WGS sequence"/>
</dbReference>
<feature type="transmembrane region" description="Helical" evidence="2">
    <location>
        <begin position="294"/>
        <end position="312"/>
    </location>
</feature>
<keyword evidence="2" id="KW-1133">Transmembrane helix</keyword>
<evidence type="ECO:0000256" key="2">
    <source>
        <dbReference type="SAM" id="Phobius"/>
    </source>
</evidence>
<dbReference type="RefSeq" id="XP_013282279.1">
    <property type="nucleotide sequence ID" value="XM_013426825.1"/>
</dbReference>
<gene>
    <name evidence="3" type="ORF">Z517_08307</name>
</gene>
<keyword evidence="2" id="KW-0812">Transmembrane</keyword>
<evidence type="ECO:0000313" key="4">
    <source>
        <dbReference type="Proteomes" id="UP000053029"/>
    </source>
</evidence>
<reference evidence="3 4" key="1">
    <citation type="submission" date="2015-01" db="EMBL/GenBank/DDBJ databases">
        <title>The Genome Sequence of Fonsecaea pedrosoi CBS 271.37.</title>
        <authorList>
            <consortium name="The Broad Institute Genomics Platform"/>
            <person name="Cuomo C."/>
            <person name="de Hoog S."/>
            <person name="Gorbushina A."/>
            <person name="Stielow B."/>
            <person name="Teixiera M."/>
            <person name="Abouelleil A."/>
            <person name="Chapman S.B."/>
            <person name="Priest M."/>
            <person name="Young S.K."/>
            <person name="Wortman J."/>
            <person name="Nusbaum C."/>
            <person name="Birren B."/>
        </authorList>
    </citation>
    <scope>NUCLEOTIDE SEQUENCE [LARGE SCALE GENOMIC DNA]</scope>
    <source>
        <strain evidence="3 4">CBS 271.37</strain>
    </source>
</reference>
<name>A0A0D2DLE3_9EURO</name>
<evidence type="ECO:0000256" key="1">
    <source>
        <dbReference type="SAM" id="MobiDB-lite"/>
    </source>
</evidence>
<dbReference type="VEuPathDB" id="FungiDB:Z517_08307"/>
<feature type="transmembrane region" description="Helical" evidence="2">
    <location>
        <begin position="242"/>
        <end position="260"/>
    </location>
</feature>